<keyword evidence="2" id="KW-1185">Reference proteome</keyword>
<protein>
    <submittedName>
        <fullName evidence="3">Zinc finger MYM-type protein 1-like</fullName>
    </submittedName>
</protein>
<feature type="domain" description="HAT C-terminal dimerisation" evidence="1">
    <location>
        <begin position="230"/>
        <end position="308"/>
    </location>
</feature>
<dbReference type="SUPFAM" id="SSF53098">
    <property type="entry name" value="Ribonuclease H-like"/>
    <property type="match status" value="1"/>
</dbReference>
<dbReference type="InterPro" id="IPR012337">
    <property type="entry name" value="RNaseH-like_sf"/>
</dbReference>
<evidence type="ECO:0000259" key="1">
    <source>
        <dbReference type="Pfam" id="PF05699"/>
    </source>
</evidence>
<dbReference type="PANTHER" id="PTHR46289">
    <property type="entry name" value="52 KDA REPRESSOR OF THE INHIBITOR OF THE PROTEIN KINASE-LIKE PROTEIN-RELATED"/>
    <property type="match status" value="1"/>
</dbReference>
<dbReference type="GeneID" id="136074580"/>
<dbReference type="Proteomes" id="UP001652625">
    <property type="component" value="Chromosome 01"/>
</dbReference>
<dbReference type="PANTHER" id="PTHR46289:SF14">
    <property type="entry name" value="DUF4371 DOMAIN-CONTAINING PROTEIN"/>
    <property type="match status" value="1"/>
</dbReference>
<reference evidence="2" key="1">
    <citation type="submission" date="2025-05" db="UniProtKB">
        <authorList>
            <consortium name="RefSeq"/>
        </authorList>
    </citation>
    <scope>NUCLEOTIDE SEQUENCE [LARGE SCALE GENOMIC DNA]</scope>
</reference>
<proteinExistence type="predicted"/>
<evidence type="ECO:0000313" key="2">
    <source>
        <dbReference type="Proteomes" id="UP001652625"/>
    </source>
</evidence>
<accession>A0ABM4B2F1</accession>
<organism evidence="2 3">
    <name type="scientific">Hydra vulgaris</name>
    <name type="common">Hydra</name>
    <name type="synonym">Hydra attenuata</name>
    <dbReference type="NCBI Taxonomy" id="6087"/>
    <lineage>
        <taxon>Eukaryota</taxon>
        <taxon>Metazoa</taxon>
        <taxon>Cnidaria</taxon>
        <taxon>Hydrozoa</taxon>
        <taxon>Hydroidolina</taxon>
        <taxon>Anthoathecata</taxon>
        <taxon>Aplanulata</taxon>
        <taxon>Hydridae</taxon>
        <taxon>Hydra</taxon>
    </lineage>
</organism>
<reference evidence="3" key="2">
    <citation type="submission" date="2025-08" db="UniProtKB">
        <authorList>
            <consortium name="RefSeq"/>
        </authorList>
    </citation>
    <scope>IDENTIFICATION</scope>
</reference>
<evidence type="ECO:0000313" key="3">
    <source>
        <dbReference type="RefSeq" id="XP_065642987.1"/>
    </source>
</evidence>
<gene>
    <name evidence="3" type="primary">LOC136074580</name>
</gene>
<dbReference type="InterPro" id="IPR008906">
    <property type="entry name" value="HATC_C_dom"/>
</dbReference>
<sequence>MAKKEAITPLHRQIKDVLQVLESIIHNHMTNAVTVSSAKELLIQIDFLCFLCLLDFWCQILSLIDRENKLLQSKTISIDITAKKMKGLKASIQNLRDVGVDNIIKDATEKAYQSEIDGDFPIKRKRKVKRMALYEAENDSHLLKAKTEFRSQCNLVFDSIILQIEWRFEAVSAVSSDFDFFNGHSLSKSSVDELKKKAVNLSQIYKADLDSSDFQSEMASFKYQDAAMMDNFEKSSPINILQLIHKYSLTDAYPNTAIAIRIFLTIPVTVATRERSFSELKLIKNYKRSTMGQERMSSLAKISIENEMTNNIDFDDVINVFATRKARKKTLN</sequence>
<name>A0ABM4B2F1_HYDVU</name>
<dbReference type="InterPro" id="IPR052958">
    <property type="entry name" value="IFN-induced_PKR_regulator"/>
</dbReference>
<dbReference type="Pfam" id="PF05699">
    <property type="entry name" value="Dimer_Tnp_hAT"/>
    <property type="match status" value="1"/>
</dbReference>
<dbReference type="RefSeq" id="XP_065642987.1">
    <property type="nucleotide sequence ID" value="XM_065786915.1"/>
</dbReference>